<dbReference type="InterPro" id="IPR001048">
    <property type="entry name" value="Asp/Glu/Uridylate_kinase"/>
</dbReference>
<evidence type="ECO:0000313" key="12">
    <source>
        <dbReference type="Proteomes" id="UP000319671"/>
    </source>
</evidence>
<feature type="binding site" evidence="9">
    <location>
        <begin position="40"/>
        <end position="41"/>
    </location>
    <ligand>
        <name>substrate</name>
    </ligand>
</feature>
<dbReference type="Pfam" id="PF00696">
    <property type="entry name" value="AA_kinase"/>
    <property type="match status" value="1"/>
</dbReference>
<keyword evidence="6 9" id="KW-0418">Kinase</keyword>
<dbReference type="NCBIfam" id="TIGR00761">
    <property type="entry name" value="argB"/>
    <property type="match status" value="1"/>
</dbReference>
<feature type="domain" description="Aspartate/glutamate/uridylate kinase" evidence="10">
    <location>
        <begin position="2"/>
        <end position="233"/>
    </location>
</feature>
<evidence type="ECO:0000256" key="2">
    <source>
        <dbReference type="ARBA" id="ARBA00022571"/>
    </source>
</evidence>
<comment type="subcellular location">
    <subcellularLocation>
        <location evidence="9">Cytoplasm</location>
    </subcellularLocation>
</comment>
<evidence type="ECO:0000259" key="10">
    <source>
        <dbReference type="Pfam" id="PF00696"/>
    </source>
</evidence>
<reference evidence="11 12" key="1">
    <citation type="submission" date="2019-06" db="EMBL/GenBank/DDBJ databases">
        <title>Sorghum-associated microbial communities from plants grown in Nebraska, USA.</title>
        <authorList>
            <person name="Schachtman D."/>
        </authorList>
    </citation>
    <scope>NUCLEOTIDE SEQUENCE [LARGE SCALE GENOMIC DNA]</scope>
    <source>
        <strain evidence="11 12">2482</strain>
    </source>
</reference>
<keyword evidence="5 9" id="KW-0547">Nucleotide-binding</keyword>
<accession>A0A561DZ72</accession>
<dbReference type="EMBL" id="VIVN01000001">
    <property type="protein sequence ID" value="TWE08636.1"/>
    <property type="molecule type" value="Genomic_DNA"/>
</dbReference>
<dbReference type="EC" id="2.7.2.8" evidence="9"/>
<gene>
    <name evidence="9" type="primary">argB</name>
    <name evidence="11" type="ORF">FB550_101663</name>
</gene>
<feature type="site" description="Transition state stabilizer" evidence="9">
    <location>
        <position position="214"/>
    </location>
</feature>
<comment type="catalytic activity">
    <reaction evidence="8 9">
        <text>N-acetyl-L-glutamate + ATP = N-acetyl-L-glutamyl 5-phosphate + ADP</text>
        <dbReference type="Rhea" id="RHEA:14629"/>
        <dbReference type="ChEBI" id="CHEBI:30616"/>
        <dbReference type="ChEBI" id="CHEBI:44337"/>
        <dbReference type="ChEBI" id="CHEBI:57936"/>
        <dbReference type="ChEBI" id="CHEBI:456216"/>
        <dbReference type="EC" id="2.7.2.8"/>
    </reaction>
</comment>
<dbReference type="FunFam" id="3.40.1160.10:FF:000004">
    <property type="entry name" value="Acetylglutamate kinase"/>
    <property type="match status" value="1"/>
</dbReference>
<dbReference type="UniPathway" id="UPA00068">
    <property type="reaction ID" value="UER00107"/>
</dbReference>
<dbReference type="PANTHER" id="PTHR23342">
    <property type="entry name" value="N-ACETYLGLUTAMATE SYNTHASE"/>
    <property type="match status" value="1"/>
</dbReference>
<dbReference type="InterPro" id="IPR004662">
    <property type="entry name" value="AcgluKinase_fam"/>
</dbReference>
<comment type="function">
    <text evidence="9">Catalyzes the ATP-dependent phosphorylation of N-acetyl-L-glutamate.</text>
</comment>
<feature type="binding site" evidence="9">
    <location>
        <position position="62"/>
    </location>
    <ligand>
        <name>substrate</name>
    </ligand>
</feature>
<comment type="caution">
    <text evidence="11">The sequence shown here is derived from an EMBL/GenBank/DDBJ whole genome shotgun (WGS) entry which is preliminary data.</text>
</comment>
<evidence type="ECO:0000313" key="11">
    <source>
        <dbReference type="EMBL" id="TWE08636.1"/>
    </source>
</evidence>
<dbReference type="RefSeq" id="WP_144562299.1">
    <property type="nucleotide sequence ID" value="NZ_VIVN01000001.1"/>
</dbReference>
<dbReference type="Proteomes" id="UP000319671">
    <property type="component" value="Unassembled WGS sequence"/>
</dbReference>
<evidence type="ECO:0000256" key="1">
    <source>
        <dbReference type="ARBA" id="ARBA00004828"/>
    </source>
</evidence>
<dbReference type="SUPFAM" id="SSF53633">
    <property type="entry name" value="Carbamate kinase-like"/>
    <property type="match status" value="1"/>
</dbReference>
<dbReference type="GO" id="GO:0005737">
    <property type="term" value="C:cytoplasm"/>
    <property type="evidence" value="ECO:0007669"/>
    <property type="project" value="UniProtKB-SubCell"/>
</dbReference>
<comment type="pathway">
    <text evidence="1 9">Amino-acid biosynthesis; L-arginine biosynthesis; N(2)-acetyl-L-ornithine from L-glutamate: step 2/4.</text>
</comment>
<dbReference type="GO" id="GO:0005524">
    <property type="term" value="F:ATP binding"/>
    <property type="evidence" value="ECO:0007669"/>
    <property type="project" value="UniProtKB-UniRule"/>
</dbReference>
<feature type="binding site" evidence="9">
    <location>
        <position position="155"/>
    </location>
    <ligand>
        <name>substrate</name>
    </ligand>
</feature>
<keyword evidence="3 9" id="KW-0028">Amino-acid biosynthesis</keyword>
<dbReference type="AlphaFoldDB" id="A0A561DZ72"/>
<dbReference type="InterPro" id="IPR036393">
    <property type="entry name" value="AceGlu_kinase-like_sf"/>
</dbReference>
<evidence type="ECO:0000256" key="7">
    <source>
        <dbReference type="ARBA" id="ARBA00022840"/>
    </source>
</evidence>
<dbReference type="GO" id="GO:0003991">
    <property type="term" value="F:acetylglutamate kinase activity"/>
    <property type="evidence" value="ECO:0007669"/>
    <property type="project" value="UniProtKB-UniRule"/>
</dbReference>
<dbReference type="HAMAP" id="MF_00082">
    <property type="entry name" value="ArgB"/>
    <property type="match status" value="1"/>
</dbReference>
<feature type="site" description="Transition state stabilizer" evidence="9">
    <location>
        <position position="7"/>
    </location>
</feature>
<dbReference type="CDD" id="cd04238">
    <property type="entry name" value="AAK_NAGK-like"/>
    <property type="match status" value="1"/>
</dbReference>
<name>A0A561DZ72_9BACI</name>
<dbReference type="GO" id="GO:0042450">
    <property type="term" value="P:L-arginine biosynthetic process via ornithine"/>
    <property type="evidence" value="ECO:0007669"/>
    <property type="project" value="UniProtKB-UniRule"/>
</dbReference>
<keyword evidence="4 9" id="KW-0808">Transferase</keyword>
<dbReference type="PIRSF" id="PIRSF000728">
    <property type="entry name" value="NAGK"/>
    <property type="match status" value="1"/>
</dbReference>
<dbReference type="InterPro" id="IPR037528">
    <property type="entry name" value="ArgB"/>
</dbReference>
<evidence type="ECO:0000256" key="5">
    <source>
        <dbReference type="ARBA" id="ARBA00022741"/>
    </source>
</evidence>
<evidence type="ECO:0000256" key="4">
    <source>
        <dbReference type="ARBA" id="ARBA00022679"/>
    </source>
</evidence>
<dbReference type="Gene3D" id="3.40.1160.10">
    <property type="entry name" value="Acetylglutamate kinase-like"/>
    <property type="match status" value="1"/>
</dbReference>
<organism evidence="11 12">
    <name type="scientific">Neobacillus bataviensis</name>
    <dbReference type="NCBI Taxonomy" id="220685"/>
    <lineage>
        <taxon>Bacteria</taxon>
        <taxon>Bacillati</taxon>
        <taxon>Bacillota</taxon>
        <taxon>Bacilli</taxon>
        <taxon>Bacillales</taxon>
        <taxon>Bacillaceae</taxon>
        <taxon>Neobacillus</taxon>
    </lineage>
</organism>
<protein>
    <recommendedName>
        <fullName evidence="9">Acetylglutamate kinase</fullName>
        <ecNumber evidence="9">2.7.2.8</ecNumber>
    </recommendedName>
    <alternativeName>
        <fullName evidence="9">N-acetyl-L-glutamate 5-phosphotransferase</fullName>
    </alternativeName>
    <alternativeName>
        <fullName evidence="9">NAG kinase</fullName>
        <shortName evidence="9">NAGK</shortName>
    </alternativeName>
</protein>
<keyword evidence="9" id="KW-0963">Cytoplasm</keyword>
<evidence type="ECO:0000256" key="8">
    <source>
        <dbReference type="ARBA" id="ARBA00048141"/>
    </source>
</evidence>
<evidence type="ECO:0000256" key="3">
    <source>
        <dbReference type="ARBA" id="ARBA00022605"/>
    </source>
</evidence>
<proteinExistence type="inferred from homology"/>
<evidence type="ECO:0000256" key="9">
    <source>
        <dbReference type="HAMAP-Rule" id="MF_00082"/>
    </source>
</evidence>
<evidence type="ECO:0000256" key="6">
    <source>
        <dbReference type="ARBA" id="ARBA00022777"/>
    </source>
</evidence>
<comment type="similarity">
    <text evidence="9">Belongs to the acetylglutamate kinase family. ArgB subfamily.</text>
</comment>
<keyword evidence="12" id="KW-1185">Reference proteome</keyword>
<keyword evidence="2 9" id="KW-0055">Arginine biosynthesis</keyword>
<keyword evidence="7 9" id="KW-0067">ATP-binding</keyword>
<dbReference type="PANTHER" id="PTHR23342:SF0">
    <property type="entry name" value="N-ACETYLGLUTAMATE SYNTHASE, MITOCHONDRIAL"/>
    <property type="match status" value="1"/>
</dbReference>
<sequence length="257" mass="28106">MKYIVIKCGGSVLDELTPSFFTSLSELQKRGFKLVFVHGGGPDINDMLNLFRVKPQFVNGLRKTDEQTLKIAEMILSGQTNRKLVALLQQYQFSAVGFNGSDGSCLQADYINREQLGLVGKISKVNTEFLELVLKNNFIPVITPIGITEKGEKLNINADYAAAEVAIALRAVQCLFVTNVDGVFIEGSLACSLSTQEVYSFISNGEISGGMIPKVQSALNAVEKGVESVIIVSGKKTFFNNGQWHGTKIYQKEPITN</sequence>